<protein>
    <recommendedName>
        <fullName evidence="4">Transmembrane protein</fullName>
    </recommendedName>
</protein>
<gene>
    <name evidence="2" type="ORF">AWC22_18710</name>
</gene>
<evidence type="ECO:0000313" key="2">
    <source>
        <dbReference type="EMBL" id="ORW79568.1"/>
    </source>
</evidence>
<feature type="transmembrane region" description="Helical" evidence="1">
    <location>
        <begin position="45"/>
        <end position="67"/>
    </location>
</feature>
<feature type="transmembrane region" description="Helical" evidence="1">
    <location>
        <begin position="79"/>
        <end position="101"/>
    </location>
</feature>
<dbReference type="AlphaFoldDB" id="A0A1X2CUP1"/>
<accession>A0A1X2CUP1</accession>
<dbReference type="PROSITE" id="PS51257">
    <property type="entry name" value="PROKAR_LIPOPROTEIN"/>
    <property type="match status" value="1"/>
</dbReference>
<evidence type="ECO:0000256" key="1">
    <source>
        <dbReference type="SAM" id="Phobius"/>
    </source>
</evidence>
<proteinExistence type="predicted"/>
<dbReference type="EMBL" id="LQPQ01000073">
    <property type="protein sequence ID" value="ORW79568.1"/>
    <property type="molecule type" value="Genomic_DNA"/>
</dbReference>
<dbReference type="Proteomes" id="UP000193087">
    <property type="component" value="Unassembled WGS sequence"/>
</dbReference>
<reference evidence="2 3" key="1">
    <citation type="submission" date="2016-01" db="EMBL/GenBank/DDBJ databases">
        <title>The new phylogeny of the genus Mycobacterium.</title>
        <authorList>
            <person name="Tarcisio F."/>
            <person name="Conor M."/>
            <person name="Antonella G."/>
            <person name="Elisabetta G."/>
            <person name="Giulia F.S."/>
            <person name="Sara T."/>
            <person name="Anna F."/>
            <person name="Clotilde B."/>
            <person name="Roberto B."/>
            <person name="Veronica D.S."/>
            <person name="Fabio R."/>
            <person name="Monica P."/>
            <person name="Olivier J."/>
            <person name="Enrico T."/>
            <person name="Nicola S."/>
        </authorList>
    </citation>
    <scope>NUCLEOTIDE SEQUENCE [LARGE SCALE GENOMIC DNA]</scope>
    <source>
        <strain evidence="2 3">DSM 45176</strain>
    </source>
</reference>
<keyword evidence="3" id="KW-1185">Reference proteome</keyword>
<sequence length="111" mass="11997">MDDKPEPVMTKTGILYVISAALGCVAAIGIWAMSGFVLFVTGLLFYAPTAGLFLGLAVALVGAPLVYRRMRRRRPQDTKLVVAFLAGVLGFLLYGCIAIVIRAPHTIIFLR</sequence>
<evidence type="ECO:0008006" key="4">
    <source>
        <dbReference type="Google" id="ProtNLM"/>
    </source>
</evidence>
<keyword evidence="1" id="KW-0812">Transmembrane</keyword>
<name>A0A1X2CUP1_9MYCO</name>
<comment type="caution">
    <text evidence="2">The sequence shown here is derived from an EMBL/GenBank/DDBJ whole genome shotgun (WGS) entry which is preliminary data.</text>
</comment>
<evidence type="ECO:0000313" key="3">
    <source>
        <dbReference type="Proteomes" id="UP000193087"/>
    </source>
</evidence>
<dbReference type="STRING" id="486698.AWC22_18710"/>
<feature type="transmembrane region" description="Helical" evidence="1">
    <location>
        <begin position="12"/>
        <end position="39"/>
    </location>
</feature>
<organism evidence="2 3">
    <name type="scientific">Mycobacterium riyadhense</name>
    <dbReference type="NCBI Taxonomy" id="486698"/>
    <lineage>
        <taxon>Bacteria</taxon>
        <taxon>Bacillati</taxon>
        <taxon>Actinomycetota</taxon>
        <taxon>Actinomycetes</taxon>
        <taxon>Mycobacteriales</taxon>
        <taxon>Mycobacteriaceae</taxon>
        <taxon>Mycobacterium</taxon>
    </lineage>
</organism>
<keyword evidence="1" id="KW-0472">Membrane</keyword>
<keyword evidence="1" id="KW-1133">Transmembrane helix</keyword>